<feature type="transmembrane region" description="Helical" evidence="7">
    <location>
        <begin position="6"/>
        <end position="24"/>
    </location>
</feature>
<gene>
    <name evidence="8" type="primary">APH1A</name>
    <name evidence="8" type="ORF">HK105_205765</name>
</gene>
<feature type="transmembrane region" description="Helical" evidence="7">
    <location>
        <begin position="213"/>
        <end position="232"/>
    </location>
</feature>
<comment type="similarity">
    <text evidence="2">Belongs to the APH-1 family.</text>
</comment>
<keyword evidence="6 7" id="KW-0472">Membrane</keyword>
<evidence type="ECO:0000256" key="1">
    <source>
        <dbReference type="ARBA" id="ARBA00004141"/>
    </source>
</evidence>
<accession>A0ABR4N538</accession>
<keyword evidence="9" id="KW-1185">Reference proteome</keyword>
<feature type="transmembrane region" description="Helical" evidence="7">
    <location>
        <begin position="153"/>
        <end position="175"/>
    </location>
</feature>
<evidence type="ECO:0000256" key="4">
    <source>
        <dbReference type="ARBA" id="ARBA00022976"/>
    </source>
</evidence>
<proteinExistence type="inferred from homology"/>
<evidence type="ECO:0000313" key="8">
    <source>
        <dbReference type="EMBL" id="KAL2914627.1"/>
    </source>
</evidence>
<dbReference type="EMBL" id="JADGIZ020000031">
    <property type="protein sequence ID" value="KAL2914627.1"/>
    <property type="molecule type" value="Genomic_DNA"/>
</dbReference>
<feature type="transmembrane region" description="Helical" evidence="7">
    <location>
        <begin position="81"/>
        <end position="101"/>
    </location>
</feature>
<comment type="subcellular location">
    <subcellularLocation>
        <location evidence="1">Membrane</location>
        <topology evidence="1">Multi-pass membrane protein</topology>
    </subcellularLocation>
</comment>
<dbReference type="InterPro" id="IPR009294">
    <property type="entry name" value="Aph-1"/>
</dbReference>
<evidence type="ECO:0000256" key="5">
    <source>
        <dbReference type="ARBA" id="ARBA00022989"/>
    </source>
</evidence>
<dbReference type="Proteomes" id="UP001527925">
    <property type="component" value="Unassembled WGS sequence"/>
</dbReference>
<evidence type="ECO:0000256" key="2">
    <source>
        <dbReference type="ARBA" id="ARBA00005577"/>
    </source>
</evidence>
<evidence type="ECO:0000256" key="3">
    <source>
        <dbReference type="ARBA" id="ARBA00022692"/>
    </source>
</evidence>
<feature type="transmembrane region" description="Helical" evidence="7">
    <location>
        <begin position="187"/>
        <end position="207"/>
    </location>
</feature>
<keyword evidence="4" id="KW-0914">Notch signaling pathway</keyword>
<feature type="transmembrane region" description="Helical" evidence="7">
    <location>
        <begin position="113"/>
        <end position="133"/>
    </location>
</feature>
<protein>
    <submittedName>
        <fullName evidence="8">Notch signaling pathway</fullName>
    </submittedName>
</protein>
<keyword evidence="5 7" id="KW-1133">Transmembrane helix</keyword>
<keyword evidence="3 7" id="KW-0812">Transmembrane</keyword>
<comment type="caution">
    <text evidence="8">The sequence shown here is derived from an EMBL/GenBank/DDBJ whole genome shotgun (WGS) entry which is preliminary data.</text>
</comment>
<dbReference type="Pfam" id="PF06105">
    <property type="entry name" value="Aph-1"/>
    <property type="match status" value="1"/>
</dbReference>
<name>A0ABR4N538_9FUNG</name>
<feature type="transmembrane region" description="Helical" evidence="7">
    <location>
        <begin position="44"/>
        <end position="61"/>
    </location>
</feature>
<evidence type="ECO:0000313" key="9">
    <source>
        <dbReference type="Proteomes" id="UP001527925"/>
    </source>
</evidence>
<reference evidence="8 9" key="1">
    <citation type="submission" date="2023-09" db="EMBL/GenBank/DDBJ databases">
        <title>Pangenome analysis of Batrachochytrium dendrobatidis and related Chytrids.</title>
        <authorList>
            <person name="Yacoub M.N."/>
            <person name="Stajich J.E."/>
            <person name="James T.Y."/>
        </authorList>
    </citation>
    <scope>NUCLEOTIDE SEQUENCE [LARGE SCALE GENOMIC DNA]</scope>
    <source>
        <strain evidence="8 9">JEL0888</strain>
    </source>
</reference>
<dbReference type="PANTHER" id="PTHR12889">
    <property type="entry name" value="GAMMA-SECRETASE SUBUNIT APH-1"/>
    <property type="match status" value="1"/>
</dbReference>
<sequence length="243" mass="26212">MTTLSFVGNALTAFGPAVAVLVFYVGRSARLFMMALTRQVPRLAFIWLLSILLSSLLGHFIEPVRTNNIAIIIMSVVLQELARLCCFLAFNAADATLNLIAKTPDSPFNRVQNAFAAGYGFGIISGLITYITPLAESTSPGVMECSSCPGSDVFFIGAITTCLFIFLHISWSVMAFDGWFSKQWLQFAWVVLSHVGASMATLLIPSTTSNGCVISIAVSAAVLSANAAYCVWRVNWTLKSKSS</sequence>
<evidence type="ECO:0000256" key="7">
    <source>
        <dbReference type="SAM" id="Phobius"/>
    </source>
</evidence>
<organism evidence="8 9">
    <name type="scientific">Polyrhizophydium stewartii</name>
    <dbReference type="NCBI Taxonomy" id="2732419"/>
    <lineage>
        <taxon>Eukaryota</taxon>
        <taxon>Fungi</taxon>
        <taxon>Fungi incertae sedis</taxon>
        <taxon>Chytridiomycota</taxon>
        <taxon>Chytridiomycota incertae sedis</taxon>
        <taxon>Chytridiomycetes</taxon>
        <taxon>Rhizophydiales</taxon>
        <taxon>Rhizophydiales incertae sedis</taxon>
        <taxon>Polyrhizophydium</taxon>
    </lineage>
</organism>
<evidence type="ECO:0000256" key="6">
    <source>
        <dbReference type="ARBA" id="ARBA00023136"/>
    </source>
</evidence>